<evidence type="ECO:0000256" key="3">
    <source>
        <dbReference type="ARBA" id="ARBA00022448"/>
    </source>
</evidence>
<dbReference type="InterPro" id="IPR006121">
    <property type="entry name" value="HMA_dom"/>
</dbReference>
<feature type="transmembrane region" description="Helical" evidence="15">
    <location>
        <begin position="500"/>
        <end position="526"/>
    </location>
</feature>
<sequence length="1277" mass="138647">MAHGIEPPAVSNGNPTCAGSPSCITTIFISNLHCPTCVERIQQLLYALNLDLHDISISIINHCVTFHHHSSTRVTDITEALDAAGFEIHSVFDDDQTARQSIPIKPHLNDEWSQKFEQAISKWRKKWAADCKSSETRLIDHPHLGESEESSDMGKKLRHAEHCAQCRAEAAGLSVDGAALPLTTVYPVPSNNTATSQSTSLEPVMSGDFITPLDIGKDKSFVVVEKALDSRPYHADLSISGMTCSACSSAITRAVADKPYVRSINVSLLTNSAVVVFDGGKDKANEIVETIEDTGFDVTLERLEQEKPKQAAKSQQREESDLWRGQWAIGGMTCSACSGSITSALKLHTWIRSVDINLLSNSGTIVFHGKGNADVITNAIEDVGFDATLDSVGSVSETHVEAVDREVFFKIEGMYCHHCPERIQEALREDYGADVEVEKEPTNDDPIMKIRYTARAPDFTIRSIFRSIIAVDPAFFVSIHHPPTIEDRAKAMHKRERKRILFRLALSVTAAIPAFIVGIVCMQLLMKNSSIRMFMMHPMWAGQVSRAEWVLFILATPIYFFAADVFHKRAIHELKALWRPGSPTPIAQRFYRFGSMNMLMSLGTTVAYFSSIAELAIEATQPRTIMDDGEEMMPETSNYFDSVIFLTMFLLLGRFIEAYSKARTGDAVTSLGNLRPSEAILVEEADVAGRKVGVDLLDVGDVVLVPHGTSPPFDGLVIDGVSKFDESSLTGESRPVNKDVGDQVFSGTVNKGRPVSVKLTSVAGSSMLDNIIKIVREGQTKRAPIERAADIITSHFVPVVVAIGITTWVVWLALGVTGALPQSWVQGQTGGWPLWSLRFAIAVFVIACPCGIGLAAPTALFVGGGMAAKHGILVKGGGEAFQEASTLDCIVFDKTGTLTEGGDPTVTDHYLPTTDDAKEIFGMTKRLEENSSHPVAKAIVDFCGSRTDRTYPVSEIEEIPGKGMSGQFKLDEGRIGVDGKSAALDVQVIIGNEALMNDHQVTVDESCAETLESWKHQGKSVVLVALRVADPFANSSDVEWRLTAMFAVADALRPEARGVIEALQSRGVAVWMLSGDNQTTAEAIGAMVGIGPANIIAGVLPDQKAEKIQYLQKTLPHKKNKPRATVAMVGDGINDSPALTMADVGIAIGSGSDVAISSAEFILIKSELSSILHLIDLSRVVFRRVWFNFMWALVYNIICLPVAAGVFFPITDKNGNHVRLDPVWASLAMAMSSISVICSSLLLRANVPYLGFRAAEYGRANGKGDDRSPSRESGSVL</sequence>
<feature type="domain" description="HMA" evidence="16">
    <location>
        <begin position="323"/>
        <end position="388"/>
    </location>
</feature>
<dbReference type="InterPro" id="IPR001757">
    <property type="entry name" value="P_typ_ATPase"/>
</dbReference>
<dbReference type="SUPFAM" id="SSF81665">
    <property type="entry name" value="Calcium ATPase, transmembrane domain M"/>
    <property type="match status" value="1"/>
</dbReference>
<proteinExistence type="inferred from homology"/>
<dbReference type="Gene3D" id="3.40.1110.10">
    <property type="entry name" value="Calcium-transporting ATPase, cytoplasmic domain N"/>
    <property type="match status" value="1"/>
</dbReference>
<dbReference type="GO" id="GO:0016887">
    <property type="term" value="F:ATP hydrolysis activity"/>
    <property type="evidence" value="ECO:0007669"/>
    <property type="project" value="InterPro"/>
</dbReference>
<dbReference type="InterPro" id="IPR023299">
    <property type="entry name" value="ATPase_P-typ_cyto_dom_N"/>
</dbReference>
<dbReference type="SUPFAM" id="SSF81660">
    <property type="entry name" value="Metal cation-transporting ATPase, ATP-binding domain N"/>
    <property type="match status" value="1"/>
</dbReference>
<evidence type="ECO:0000256" key="5">
    <source>
        <dbReference type="ARBA" id="ARBA00022723"/>
    </source>
</evidence>
<dbReference type="EMBL" id="WNWS01000209">
    <property type="protein sequence ID" value="KAE9974816.1"/>
    <property type="molecule type" value="Genomic_DNA"/>
</dbReference>
<dbReference type="NCBIfam" id="TIGR00003">
    <property type="entry name" value="copper ion binding protein"/>
    <property type="match status" value="1"/>
</dbReference>
<evidence type="ECO:0000256" key="12">
    <source>
        <dbReference type="ARBA" id="ARBA00023008"/>
    </source>
</evidence>
<feature type="transmembrane region" description="Helical" evidence="15">
    <location>
        <begin position="637"/>
        <end position="656"/>
    </location>
</feature>
<feature type="transmembrane region" description="Helical" evidence="15">
    <location>
        <begin position="546"/>
        <end position="566"/>
    </location>
</feature>
<reference evidence="17 18" key="1">
    <citation type="submission" date="2018-12" db="EMBL/GenBank/DDBJ databases">
        <title>Venturia inaequalis Genome Resource.</title>
        <authorList>
            <person name="Lichtner F.J."/>
        </authorList>
    </citation>
    <scope>NUCLEOTIDE SEQUENCE [LARGE SCALE GENOMIC DNA]</scope>
    <source>
        <strain evidence="17 18">120213</strain>
    </source>
</reference>
<keyword evidence="6" id="KW-0677">Repeat</keyword>
<dbReference type="InterPro" id="IPR023214">
    <property type="entry name" value="HAD_sf"/>
</dbReference>
<dbReference type="GO" id="GO:0005524">
    <property type="term" value="F:ATP binding"/>
    <property type="evidence" value="ECO:0007669"/>
    <property type="project" value="UniProtKB-UniRule"/>
</dbReference>
<dbReference type="Gene3D" id="2.70.150.10">
    <property type="entry name" value="Calcium-transporting ATPase, cytoplasmic transduction domain A"/>
    <property type="match status" value="1"/>
</dbReference>
<keyword evidence="7 15" id="KW-0547">Nucleotide-binding</keyword>
<keyword evidence="3" id="KW-0813">Transport</keyword>
<keyword evidence="8 15" id="KW-0067">ATP-binding</keyword>
<dbReference type="PANTHER" id="PTHR43520">
    <property type="entry name" value="ATP7, ISOFORM B"/>
    <property type="match status" value="1"/>
</dbReference>
<dbReference type="InterPro" id="IPR017969">
    <property type="entry name" value="Heavy-metal-associated_CS"/>
</dbReference>
<evidence type="ECO:0000256" key="6">
    <source>
        <dbReference type="ARBA" id="ARBA00022737"/>
    </source>
</evidence>
<feature type="transmembrane region" description="Helical" evidence="15">
    <location>
        <begin position="1189"/>
        <end position="1211"/>
    </location>
</feature>
<dbReference type="SUPFAM" id="SSF55008">
    <property type="entry name" value="HMA, heavy metal-associated domain"/>
    <property type="match status" value="3"/>
</dbReference>
<dbReference type="SFLD" id="SFLDF00027">
    <property type="entry name" value="p-type_atpase"/>
    <property type="match status" value="1"/>
</dbReference>
<evidence type="ECO:0000256" key="10">
    <source>
        <dbReference type="ARBA" id="ARBA00022967"/>
    </source>
</evidence>
<dbReference type="Gene3D" id="3.30.70.100">
    <property type="match status" value="4"/>
</dbReference>
<dbReference type="InterPro" id="IPR023298">
    <property type="entry name" value="ATPase_P-typ_TM_dom_sf"/>
</dbReference>
<dbReference type="PROSITE" id="PS01047">
    <property type="entry name" value="HMA_1"/>
    <property type="match status" value="2"/>
</dbReference>
<organism evidence="17 18">
    <name type="scientific">Venturia inaequalis</name>
    <name type="common">Apple scab fungus</name>
    <dbReference type="NCBI Taxonomy" id="5025"/>
    <lineage>
        <taxon>Eukaryota</taxon>
        <taxon>Fungi</taxon>
        <taxon>Dikarya</taxon>
        <taxon>Ascomycota</taxon>
        <taxon>Pezizomycotina</taxon>
        <taxon>Dothideomycetes</taxon>
        <taxon>Pleosporomycetidae</taxon>
        <taxon>Venturiales</taxon>
        <taxon>Venturiaceae</taxon>
        <taxon>Venturia</taxon>
    </lineage>
</organism>
<dbReference type="Pfam" id="PF00122">
    <property type="entry name" value="E1-E2_ATPase"/>
    <property type="match status" value="1"/>
</dbReference>
<keyword evidence="11 15" id="KW-1133">Transmembrane helix</keyword>
<dbReference type="InterPro" id="IPR059000">
    <property type="entry name" value="ATPase_P-type_domA"/>
</dbReference>
<dbReference type="Pfam" id="PF00702">
    <property type="entry name" value="Hydrolase"/>
    <property type="match status" value="1"/>
</dbReference>
<dbReference type="InterPro" id="IPR006122">
    <property type="entry name" value="HMA_Cu_ion-bd"/>
</dbReference>
<feature type="transmembrane region" description="Helical" evidence="15">
    <location>
        <begin position="1223"/>
        <end position="1243"/>
    </location>
</feature>
<evidence type="ECO:0000256" key="13">
    <source>
        <dbReference type="ARBA" id="ARBA00023065"/>
    </source>
</evidence>
<gene>
    <name evidence="17" type="ORF">EG328_003602</name>
</gene>
<dbReference type="PROSITE" id="PS00154">
    <property type="entry name" value="ATPASE_E1_E2"/>
    <property type="match status" value="1"/>
</dbReference>
<dbReference type="NCBIfam" id="TIGR01494">
    <property type="entry name" value="ATPase_P-type"/>
    <property type="match status" value="2"/>
</dbReference>
<dbReference type="InterPro" id="IPR018303">
    <property type="entry name" value="ATPase_P-typ_P_site"/>
</dbReference>
<dbReference type="InterPro" id="IPR008250">
    <property type="entry name" value="ATPase_P-typ_transduc_dom_A_sf"/>
</dbReference>
<dbReference type="Gene3D" id="3.40.50.1000">
    <property type="entry name" value="HAD superfamily/HAD-like"/>
    <property type="match status" value="1"/>
</dbReference>
<feature type="domain" description="HMA" evidence="16">
    <location>
        <begin position="233"/>
        <end position="299"/>
    </location>
</feature>
<dbReference type="Proteomes" id="UP000447873">
    <property type="component" value="Unassembled WGS sequence"/>
</dbReference>
<dbReference type="InterPro" id="IPR044492">
    <property type="entry name" value="P_typ_ATPase_HD_dom"/>
</dbReference>
<comment type="subcellular location">
    <subcellularLocation>
        <location evidence="1">Endomembrane system</location>
        <topology evidence="1">Multi-pass membrane protein</topology>
    </subcellularLocation>
    <subcellularLocation>
        <location evidence="15">Membrane</location>
    </subcellularLocation>
</comment>
<evidence type="ECO:0000256" key="9">
    <source>
        <dbReference type="ARBA" id="ARBA00022842"/>
    </source>
</evidence>
<keyword evidence="9" id="KW-0460">Magnesium</keyword>
<evidence type="ECO:0000256" key="11">
    <source>
        <dbReference type="ARBA" id="ARBA00022989"/>
    </source>
</evidence>
<dbReference type="GO" id="GO:0016020">
    <property type="term" value="C:membrane"/>
    <property type="evidence" value="ECO:0007669"/>
    <property type="project" value="UniProtKB-SubCell"/>
</dbReference>
<dbReference type="PANTHER" id="PTHR43520:SF32">
    <property type="entry name" value="COPPER RESISTANCE P-TYPE ATPASE (EUROFUNG)"/>
    <property type="match status" value="1"/>
</dbReference>
<dbReference type="SUPFAM" id="SSF56784">
    <property type="entry name" value="HAD-like"/>
    <property type="match status" value="1"/>
</dbReference>
<evidence type="ECO:0000259" key="16">
    <source>
        <dbReference type="PROSITE" id="PS50846"/>
    </source>
</evidence>
<dbReference type="GO" id="GO:0043682">
    <property type="term" value="F:P-type divalent copper transporter activity"/>
    <property type="evidence" value="ECO:0007669"/>
    <property type="project" value="TreeGrafter"/>
</dbReference>
<keyword evidence="14 15" id="KW-0472">Membrane</keyword>
<dbReference type="NCBIfam" id="TIGR01525">
    <property type="entry name" value="ATPase-IB_hvy"/>
    <property type="match status" value="1"/>
</dbReference>
<dbReference type="FunFam" id="2.70.150.10:FF:000068">
    <property type="entry name" value="Copper resistance-associated P-type ATPase"/>
    <property type="match status" value="1"/>
</dbReference>
<dbReference type="PRINTS" id="PR00119">
    <property type="entry name" value="CATATPASE"/>
</dbReference>
<name>A0A8H3YZS2_VENIN</name>
<evidence type="ECO:0000256" key="4">
    <source>
        <dbReference type="ARBA" id="ARBA00022692"/>
    </source>
</evidence>
<evidence type="ECO:0000256" key="7">
    <source>
        <dbReference type="ARBA" id="ARBA00022741"/>
    </source>
</evidence>
<dbReference type="FunFam" id="3.30.70.100:FF:000001">
    <property type="entry name" value="ATPase copper transporting beta"/>
    <property type="match status" value="1"/>
</dbReference>
<evidence type="ECO:0000256" key="14">
    <source>
        <dbReference type="ARBA" id="ARBA00023136"/>
    </source>
</evidence>
<dbReference type="InterPro" id="IPR036163">
    <property type="entry name" value="HMA_dom_sf"/>
</dbReference>
<evidence type="ECO:0000256" key="1">
    <source>
        <dbReference type="ARBA" id="ARBA00004127"/>
    </source>
</evidence>
<comment type="similarity">
    <text evidence="2 15">Belongs to the cation transport ATPase (P-type) (TC 3.A.3) family. Type IB subfamily.</text>
</comment>
<evidence type="ECO:0000256" key="8">
    <source>
        <dbReference type="ARBA" id="ARBA00022840"/>
    </source>
</evidence>
<dbReference type="CDD" id="cd00371">
    <property type="entry name" value="HMA"/>
    <property type="match status" value="3"/>
</dbReference>
<dbReference type="InterPro" id="IPR036412">
    <property type="entry name" value="HAD-like_sf"/>
</dbReference>
<keyword evidence="10" id="KW-1278">Translocase</keyword>
<dbReference type="GO" id="GO:0055070">
    <property type="term" value="P:copper ion homeostasis"/>
    <property type="evidence" value="ECO:0007669"/>
    <property type="project" value="TreeGrafter"/>
</dbReference>
<keyword evidence="13" id="KW-0406">Ion transport</keyword>
<dbReference type="SUPFAM" id="SSF81653">
    <property type="entry name" value="Calcium ATPase, transduction domain A"/>
    <property type="match status" value="1"/>
</dbReference>
<feature type="transmembrane region" description="Helical" evidence="15">
    <location>
        <begin position="796"/>
        <end position="819"/>
    </location>
</feature>
<feature type="transmembrane region" description="Helical" evidence="15">
    <location>
        <begin position="839"/>
        <end position="862"/>
    </location>
</feature>
<dbReference type="SFLD" id="SFLDS00003">
    <property type="entry name" value="Haloacid_Dehalogenase"/>
    <property type="match status" value="1"/>
</dbReference>
<comment type="caution">
    <text evidence="17">The sequence shown here is derived from an EMBL/GenBank/DDBJ whole genome shotgun (WGS) entry which is preliminary data.</text>
</comment>
<dbReference type="SFLD" id="SFLDG00002">
    <property type="entry name" value="C1.7:_P-type_atpase_like"/>
    <property type="match status" value="1"/>
</dbReference>
<evidence type="ECO:0000256" key="2">
    <source>
        <dbReference type="ARBA" id="ARBA00006024"/>
    </source>
</evidence>
<keyword evidence="4 15" id="KW-0812">Transmembrane</keyword>
<keyword evidence="5 15" id="KW-0479">Metal-binding</keyword>
<dbReference type="CDD" id="cd02094">
    <property type="entry name" value="P-type_ATPase_Cu-like"/>
    <property type="match status" value="1"/>
</dbReference>
<dbReference type="Pfam" id="PF00403">
    <property type="entry name" value="HMA"/>
    <property type="match status" value="2"/>
</dbReference>
<evidence type="ECO:0000313" key="18">
    <source>
        <dbReference type="Proteomes" id="UP000447873"/>
    </source>
</evidence>
<evidence type="ECO:0000256" key="15">
    <source>
        <dbReference type="RuleBase" id="RU362081"/>
    </source>
</evidence>
<evidence type="ECO:0000313" key="17">
    <source>
        <dbReference type="EMBL" id="KAE9974816.1"/>
    </source>
</evidence>
<accession>A0A8H3YZS2</accession>
<dbReference type="GO" id="GO:0005507">
    <property type="term" value="F:copper ion binding"/>
    <property type="evidence" value="ECO:0007669"/>
    <property type="project" value="InterPro"/>
</dbReference>
<dbReference type="AlphaFoldDB" id="A0A8H3YZS2"/>
<dbReference type="PROSITE" id="PS50846">
    <property type="entry name" value="HMA_2"/>
    <property type="match status" value="2"/>
</dbReference>
<dbReference type="InterPro" id="IPR027256">
    <property type="entry name" value="P-typ_ATPase_IB"/>
</dbReference>
<keyword evidence="12" id="KW-0186">Copper</keyword>
<protein>
    <recommendedName>
        <fullName evidence="16">HMA domain-containing protein</fullName>
    </recommendedName>
</protein>